<dbReference type="PANTHER" id="PTHR32063">
    <property type="match status" value="1"/>
</dbReference>
<feature type="transmembrane region" description="Helical" evidence="8">
    <location>
        <begin position="975"/>
        <end position="995"/>
    </location>
</feature>
<feature type="transmembrane region" description="Helical" evidence="8">
    <location>
        <begin position="343"/>
        <end position="362"/>
    </location>
</feature>
<proteinExistence type="inferred from homology"/>
<name>A0ABN6KJV8_9LEPT</name>
<feature type="transmembrane region" description="Helical" evidence="8">
    <location>
        <begin position="443"/>
        <end position="460"/>
    </location>
</feature>
<dbReference type="PRINTS" id="PR00702">
    <property type="entry name" value="ACRIFLAVINRP"/>
</dbReference>
<dbReference type="InterPro" id="IPR001036">
    <property type="entry name" value="Acrflvin-R"/>
</dbReference>
<feature type="transmembrane region" description="Helical" evidence="8">
    <location>
        <begin position="873"/>
        <end position="890"/>
    </location>
</feature>
<keyword evidence="5 8" id="KW-0812">Transmembrane</keyword>
<evidence type="ECO:0000256" key="1">
    <source>
        <dbReference type="ARBA" id="ARBA00004651"/>
    </source>
</evidence>
<dbReference type="Gene3D" id="3.30.70.1440">
    <property type="entry name" value="Multidrug efflux transporter AcrB pore domain"/>
    <property type="match status" value="1"/>
</dbReference>
<reference evidence="9 10" key="1">
    <citation type="submission" date="2021-08" db="EMBL/GenBank/DDBJ databases">
        <title>Complete genome sequence of Leptospira kobayashii strain E30.</title>
        <authorList>
            <person name="Nakao R."/>
            <person name="Nakamura S."/>
            <person name="Masuzawa T."/>
            <person name="Koizumi N."/>
        </authorList>
    </citation>
    <scope>NUCLEOTIDE SEQUENCE [LARGE SCALE GENOMIC DNA]</scope>
    <source>
        <strain evidence="9 10">E30</strain>
    </source>
</reference>
<keyword evidence="3" id="KW-0813">Transport</keyword>
<sequence length="1037" mass="115897">MIEKFIEISQKQKILTVCFTIFIILGGVYSWKELKKEAYPDIGDTQVTVIVRYPGRAALEVEQLITLPLERALSSVPQVISRRSKTIFGLCVYQLVFEDGTDDYFARQRVLEKLSLLDFPEEADFDLGPLTSPVGEILRYVIESEEFHSQTELRTFQDWIIVPRLLQVKGVADVINFGGLTKQYHAVLFPERLYGLGLSLDEVVRSIEKNNYNTGGNYIQSGEQSMAIRSMGAIRSVEDLESIVVKNSGGIPVFLSQLGRVEEGYKPPTGILGYSYSLDHRKMENASGVQGMVVMRRGSNPSEVIISLKNKIEDINENLLPKGVKLRLVYDRSILVDHTIRTVGHTVLEGIVFVLLILIFFLGSWSTALIVATTIPISLLFAFGMMNITGIPVNLLSLGAIDFGIIVDGSVVMVEALLRSVRKPEDRNPVHFIEVSKDTGKEIFFSILIIILSYFPIFSLQRVEGKLFSPMAYTLSFAIAGSLLLTLSIVPILLFYSMKLGNKEHKKEWENPIYLKLEGYYSGILDRLFSNFKKYAILGISFAFLLFSLAFYHIGVEYLPELDEGSLNIRAFLPPGISLQTAKTISDEVRSVISKHDEVNLVVTQLGRNDDGTDPYGSNRIEILVGLKPYDEWESGLSKSRFADQVKRELVGKFLGVKFLLSQPIMDNVAESATGSVADLAIHVEGTDLTRLREIAGQIQTLVSGIKGSVDSAIEQEGNQAQVVIEIKRKEAARYGINVSEIQDMIEASIGGKEISVLYEDAWRFGIVVRYPSSYKSSVKSLETLLVKSENGAFIPLKELAKIEVKDGPTIIQRNDGRRVVSVRTNIIDRDQASFVREAQKIVQEKVKLDKRYSLHWGGQYENLTRAGDRLKVIIPITLIAVFLILYFHFKDFRYAITAMICIPFSLTGGVLSLAMRGYHFNVSAGIGFISLFGICTMTGVLFLSRMKKHTISGSLEERKFAVKEAAVLQYKPRIMTILLALCGLIPAMFGHGVGSDIQRYMATVIVGGLSFELLFTLTLLPCFYLWLCSEDEEVKV</sequence>
<protein>
    <submittedName>
        <fullName evidence="9">Cation efflux system protein</fullName>
    </submittedName>
</protein>
<dbReference type="Proteomes" id="UP000245263">
    <property type="component" value="Chromosome 1"/>
</dbReference>
<dbReference type="PANTHER" id="PTHR32063:SF17">
    <property type="entry name" value="CATION EFFLUX SYSTEM PROTEIN"/>
    <property type="match status" value="1"/>
</dbReference>
<feature type="transmembrane region" description="Helical" evidence="8">
    <location>
        <begin position="395"/>
        <end position="418"/>
    </location>
</feature>
<comment type="subcellular location">
    <subcellularLocation>
        <location evidence="1">Cell membrane</location>
        <topology evidence="1">Multi-pass membrane protein</topology>
    </subcellularLocation>
</comment>
<keyword evidence="4" id="KW-1003">Cell membrane</keyword>
<evidence type="ECO:0000256" key="7">
    <source>
        <dbReference type="ARBA" id="ARBA00023136"/>
    </source>
</evidence>
<keyword evidence="10" id="KW-1185">Reference proteome</keyword>
<dbReference type="SUPFAM" id="SSF82693">
    <property type="entry name" value="Multidrug efflux transporter AcrB pore domain, PN1, PN2, PC1 and PC2 subdomains"/>
    <property type="match status" value="3"/>
</dbReference>
<dbReference type="Gene3D" id="3.30.70.1430">
    <property type="entry name" value="Multidrug efflux transporter AcrB pore domain"/>
    <property type="match status" value="2"/>
</dbReference>
<dbReference type="Gene3D" id="1.20.1640.10">
    <property type="entry name" value="Multidrug efflux transporter AcrB transmembrane domain"/>
    <property type="match status" value="2"/>
</dbReference>
<feature type="transmembrane region" description="Helical" evidence="8">
    <location>
        <begin position="12"/>
        <end position="31"/>
    </location>
</feature>
<dbReference type="EMBL" id="AP025028">
    <property type="protein sequence ID" value="BDA79758.1"/>
    <property type="molecule type" value="Genomic_DNA"/>
</dbReference>
<feature type="transmembrane region" description="Helical" evidence="8">
    <location>
        <begin position="897"/>
        <end position="915"/>
    </location>
</feature>
<dbReference type="Gene3D" id="3.30.70.1320">
    <property type="entry name" value="Multidrug efflux transporter AcrB pore domain like"/>
    <property type="match status" value="1"/>
</dbReference>
<evidence type="ECO:0000256" key="2">
    <source>
        <dbReference type="ARBA" id="ARBA00010942"/>
    </source>
</evidence>
<evidence type="ECO:0000256" key="8">
    <source>
        <dbReference type="SAM" id="Phobius"/>
    </source>
</evidence>
<dbReference type="SUPFAM" id="SSF82866">
    <property type="entry name" value="Multidrug efflux transporter AcrB transmembrane domain"/>
    <property type="match status" value="2"/>
</dbReference>
<evidence type="ECO:0000313" key="9">
    <source>
        <dbReference type="EMBL" id="BDA79758.1"/>
    </source>
</evidence>
<keyword evidence="7 8" id="KW-0472">Membrane</keyword>
<evidence type="ECO:0000256" key="3">
    <source>
        <dbReference type="ARBA" id="ARBA00022448"/>
    </source>
</evidence>
<dbReference type="Pfam" id="PF00873">
    <property type="entry name" value="ACR_tran"/>
    <property type="match status" value="1"/>
</dbReference>
<dbReference type="SUPFAM" id="SSF82714">
    <property type="entry name" value="Multidrug efflux transporter AcrB TolC docking domain, DN and DC subdomains"/>
    <property type="match status" value="2"/>
</dbReference>
<dbReference type="RefSeq" id="WP_109020408.1">
    <property type="nucleotide sequence ID" value="NZ_AP025028.1"/>
</dbReference>
<feature type="transmembrane region" description="Helical" evidence="8">
    <location>
        <begin position="1001"/>
        <end position="1028"/>
    </location>
</feature>
<feature type="transmembrane region" description="Helical" evidence="8">
    <location>
        <begin position="472"/>
        <end position="496"/>
    </location>
</feature>
<comment type="similarity">
    <text evidence="2">Belongs to the resistance-nodulation-cell division (RND) (TC 2.A.6) family.</text>
</comment>
<dbReference type="InterPro" id="IPR004763">
    <property type="entry name" value="CusA-like"/>
</dbReference>
<keyword evidence="6 8" id="KW-1133">Transmembrane helix</keyword>
<gene>
    <name evidence="9" type="ORF">LPTSP3_g26880</name>
</gene>
<feature type="transmembrane region" description="Helical" evidence="8">
    <location>
        <begin position="535"/>
        <end position="554"/>
    </location>
</feature>
<evidence type="ECO:0000256" key="6">
    <source>
        <dbReference type="ARBA" id="ARBA00022989"/>
    </source>
</evidence>
<feature type="transmembrane region" description="Helical" evidence="8">
    <location>
        <begin position="369"/>
        <end position="389"/>
    </location>
</feature>
<evidence type="ECO:0000256" key="4">
    <source>
        <dbReference type="ARBA" id="ARBA00022475"/>
    </source>
</evidence>
<evidence type="ECO:0000313" key="10">
    <source>
        <dbReference type="Proteomes" id="UP000245263"/>
    </source>
</evidence>
<accession>A0ABN6KJV8</accession>
<dbReference type="InterPro" id="IPR027463">
    <property type="entry name" value="AcrB_DN_DC_subdom"/>
</dbReference>
<dbReference type="Gene3D" id="3.30.2090.10">
    <property type="entry name" value="Multidrug efflux transporter AcrB TolC docking domain, DN and DC subdomains"/>
    <property type="match status" value="2"/>
</dbReference>
<dbReference type="NCBIfam" id="TIGR00914">
    <property type="entry name" value="2A0601"/>
    <property type="match status" value="1"/>
</dbReference>
<feature type="transmembrane region" description="Helical" evidence="8">
    <location>
        <begin position="921"/>
        <end position="944"/>
    </location>
</feature>
<evidence type="ECO:0000256" key="5">
    <source>
        <dbReference type="ARBA" id="ARBA00022692"/>
    </source>
</evidence>
<organism evidence="9 10">
    <name type="scientific">Leptospira kobayashii</name>
    <dbReference type="NCBI Taxonomy" id="1917830"/>
    <lineage>
        <taxon>Bacteria</taxon>
        <taxon>Pseudomonadati</taxon>
        <taxon>Spirochaetota</taxon>
        <taxon>Spirochaetia</taxon>
        <taxon>Leptospirales</taxon>
        <taxon>Leptospiraceae</taxon>
        <taxon>Leptospira</taxon>
    </lineage>
</organism>